<proteinExistence type="predicted"/>
<evidence type="ECO:0000313" key="3">
    <source>
        <dbReference type="EMBL" id="RVW06252.1"/>
    </source>
</evidence>
<feature type="domain" description="Antirepressor protein C-terminal" evidence="2">
    <location>
        <begin position="141"/>
        <end position="256"/>
    </location>
</feature>
<evidence type="ECO:0000259" key="2">
    <source>
        <dbReference type="Pfam" id="PF03374"/>
    </source>
</evidence>
<accession>A0A438B5M4</accession>
<evidence type="ECO:0000313" key="4">
    <source>
        <dbReference type="Proteomes" id="UP000284333"/>
    </source>
</evidence>
<keyword evidence="4" id="KW-1185">Reference proteome</keyword>
<dbReference type="InterPro" id="IPR003497">
    <property type="entry name" value="BRO_N_domain"/>
</dbReference>
<feature type="domain" description="Bro-N" evidence="1">
    <location>
        <begin position="16"/>
        <end position="100"/>
    </location>
</feature>
<gene>
    <name evidence="3" type="ORF">EF834_02005</name>
</gene>
<dbReference type="InterPro" id="IPR005039">
    <property type="entry name" value="Ant_C"/>
</dbReference>
<protein>
    <submittedName>
        <fullName evidence="3">Phage antirepressor Ant</fullName>
    </submittedName>
</protein>
<reference evidence="3 4" key="1">
    <citation type="submission" date="2018-11" db="EMBL/GenBank/DDBJ databases">
        <title>Rhodococcus spongicola sp. nov. and Rhodococcus xishaensis sp. nov. from marine sponges.</title>
        <authorList>
            <person name="Li L."/>
            <person name="Lin H.W."/>
        </authorList>
    </citation>
    <scope>NUCLEOTIDE SEQUENCE [LARGE SCALE GENOMIC DNA]</scope>
    <source>
        <strain evidence="3 4">LHW50502</strain>
    </source>
</reference>
<dbReference type="Pfam" id="PF03374">
    <property type="entry name" value="ANT"/>
    <property type="match status" value="1"/>
</dbReference>
<dbReference type="Proteomes" id="UP000284333">
    <property type="component" value="Unassembled WGS sequence"/>
</dbReference>
<dbReference type="AlphaFoldDB" id="A0A438B5M4"/>
<dbReference type="GO" id="GO:0003677">
    <property type="term" value="F:DNA binding"/>
    <property type="evidence" value="ECO:0007669"/>
    <property type="project" value="InterPro"/>
</dbReference>
<name>A0A438B5M4_9NOCA</name>
<comment type="caution">
    <text evidence="3">The sequence shown here is derived from an EMBL/GenBank/DDBJ whole genome shotgun (WGS) entry which is preliminary data.</text>
</comment>
<sequence>MSGGESPFDQIRRRHPDGTEYWSARELMPLLGYEKWERFEDVVDRALASMRAQGHNVDANASRIREAIAKTTRTDFHLSRFACYLVAMNGDPRKAEVAAAQAYFAVRTREAETRPAVAALPDRRALAQMVIELEDEKALAQAKVAELEPAAKSWNHLADAKGDYSVAEAAKILAQDPAISIGRDRLFLFMHDRKWIFRSRNPRGGWEARQEQVDTGRLYERPGRPFLNSKTGDYELPAPTIRVTVKGIAKLRELLADAQAVKA</sequence>
<evidence type="ECO:0000259" key="1">
    <source>
        <dbReference type="Pfam" id="PF02498"/>
    </source>
</evidence>
<organism evidence="3 4">
    <name type="scientific">Rhodococcus spongiicola</name>
    <dbReference type="NCBI Taxonomy" id="2487352"/>
    <lineage>
        <taxon>Bacteria</taxon>
        <taxon>Bacillati</taxon>
        <taxon>Actinomycetota</taxon>
        <taxon>Actinomycetes</taxon>
        <taxon>Mycobacteriales</taxon>
        <taxon>Nocardiaceae</taxon>
        <taxon>Rhodococcus</taxon>
    </lineage>
</organism>
<dbReference type="EMBL" id="RKLN01000001">
    <property type="protein sequence ID" value="RVW06252.1"/>
    <property type="molecule type" value="Genomic_DNA"/>
</dbReference>
<dbReference type="Pfam" id="PF02498">
    <property type="entry name" value="Bro-N"/>
    <property type="match status" value="1"/>
</dbReference>